<gene>
    <name evidence="1" type="ORF">CCR75_004270</name>
</gene>
<dbReference type="EMBL" id="SHOA02000013">
    <property type="protein sequence ID" value="TDH68066.1"/>
    <property type="molecule type" value="Genomic_DNA"/>
</dbReference>
<evidence type="ECO:0000313" key="1">
    <source>
        <dbReference type="EMBL" id="TDH68066.1"/>
    </source>
</evidence>
<protein>
    <submittedName>
        <fullName evidence="1">Uncharacterized protein</fullName>
    </submittedName>
</protein>
<name>A0A976FKJ6_BRELC</name>
<sequence length="111" mass="12483">MVGTESWLLKDKVIGWNLHACAGILFSSSTRTGFCYSQNAASHAVQALEAQQNKLRQQHQEVELWKVHSSKEALKRQMRLFDNLQHADKACGDVKDATSMPILTSMLNPTR</sequence>
<accession>A0A976FKJ6</accession>
<reference evidence="1 2" key="1">
    <citation type="journal article" date="2021" name="Genome Biol.">
        <title>AFLAP: assembly-free linkage analysis pipeline using k-mers from genome sequencing data.</title>
        <authorList>
            <person name="Fletcher K."/>
            <person name="Zhang L."/>
            <person name="Gil J."/>
            <person name="Han R."/>
            <person name="Cavanaugh K."/>
            <person name="Michelmore R."/>
        </authorList>
    </citation>
    <scope>NUCLEOTIDE SEQUENCE [LARGE SCALE GENOMIC DNA]</scope>
    <source>
        <strain evidence="1 2">SF5</strain>
    </source>
</reference>
<dbReference type="Proteomes" id="UP000294530">
    <property type="component" value="Unassembled WGS sequence"/>
</dbReference>
<dbReference type="KEGG" id="blac:94348027"/>
<dbReference type="AlphaFoldDB" id="A0A976FKJ6"/>
<dbReference type="GeneID" id="94348027"/>
<dbReference type="RefSeq" id="XP_067817565.1">
    <property type="nucleotide sequence ID" value="XM_067962356.1"/>
</dbReference>
<proteinExistence type="predicted"/>
<comment type="caution">
    <text evidence="1">The sequence shown here is derived from an EMBL/GenBank/DDBJ whole genome shotgun (WGS) entry which is preliminary data.</text>
</comment>
<evidence type="ECO:0000313" key="2">
    <source>
        <dbReference type="Proteomes" id="UP000294530"/>
    </source>
</evidence>
<keyword evidence="2" id="KW-1185">Reference proteome</keyword>
<organism evidence="1 2">
    <name type="scientific">Bremia lactucae</name>
    <name type="common">Lettuce downy mildew</name>
    <dbReference type="NCBI Taxonomy" id="4779"/>
    <lineage>
        <taxon>Eukaryota</taxon>
        <taxon>Sar</taxon>
        <taxon>Stramenopiles</taxon>
        <taxon>Oomycota</taxon>
        <taxon>Peronosporomycetes</taxon>
        <taxon>Peronosporales</taxon>
        <taxon>Peronosporaceae</taxon>
        <taxon>Bremia</taxon>
    </lineage>
</organism>